<proteinExistence type="predicted"/>
<dbReference type="Pfam" id="PF08837">
    <property type="entry name" value="DUF1810"/>
    <property type="match status" value="1"/>
</dbReference>
<dbReference type="PIRSF" id="PIRSF008546">
    <property type="entry name" value="UCP008546"/>
    <property type="match status" value="1"/>
</dbReference>
<comment type="caution">
    <text evidence="1">The sequence shown here is derived from an EMBL/GenBank/DDBJ whole genome shotgun (WGS) entry which is preliminary data.</text>
</comment>
<gene>
    <name evidence="1" type="ORF">WKW82_04390</name>
</gene>
<accession>A0ABU8WG07</accession>
<dbReference type="Proteomes" id="UP001385892">
    <property type="component" value="Unassembled WGS sequence"/>
</dbReference>
<evidence type="ECO:0000313" key="2">
    <source>
        <dbReference type="Proteomes" id="UP001385892"/>
    </source>
</evidence>
<dbReference type="InterPro" id="IPR036287">
    <property type="entry name" value="Rv1873-like_sf"/>
</dbReference>
<organism evidence="1 2">
    <name type="scientific">Variovorax rhizosphaerae</name>
    <dbReference type="NCBI Taxonomy" id="1836200"/>
    <lineage>
        <taxon>Bacteria</taxon>
        <taxon>Pseudomonadati</taxon>
        <taxon>Pseudomonadota</taxon>
        <taxon>Betaproteobacteria</taxon>
        <taxon>Burkholderiales</taxon>
        <taxon>Comamonadaceae</taxon>
        <taxon>Variovorax</taxon>
    </lineage>
</organism>
<dbReference type="EMBL" id="JBBKZT010000002">
    <property type="protein sequence ID" value="MEJ8845869.1"/>
    <property type="molecule type" value="Genomic_DNA"/>
</dbReference>
<sequence length="141" mass="15629">MTDQAALQRFVDAQAPVYDTVLAELSAGRKRSHWMWFIFPQLDGLGHSAMARRYAIASLAEARDYLRHPLLGPRLEACSALVLDVADTPLDLILGPPDDLKFRSSMTLFAKAAPEKTVFDACLRKYFGGVPDPRTLALLEP</sequence>
<dbReference type="Gene3D" id="1.25.40.380">
    <property type="entry name" value="Protein of unknown function DUF1810"/>
    <property type="match status" value="1"/>
</dbReference>
<dbReference type="InterPro" id="IPR014937">
    <property type="entry name" value="DUF1810"/>
</dbReference>
<reference evidence="1 2" key="1">
    <citation type="submission" date="2024-03" db="EMBL/GenBank/DDBJ databases">
        <title>Novel species of the genus Variovorax.</title>
        <authorList>
            <person name="Liu Q."/>
            <person name="Xin Y.-H."/>
        </authorList>
    </citation>
    <scope>NUCLEOTIDE SEQUENCE [LARGE SCALE GENOMIC DNA]</scope>
    <source>
        <strain evidence="1 2">KACC 18900</strain>
    </source>
</reference>
<name>A0ABU8WG07_9BURK</name>
<protein>
    <submittedName>
        <fullName evidence="1">DUF1810 domain-containing protein</fullName>
    </submittedName>
</protein>
<keyword evidence="2" id="KW-1185">Reference proteome</keyword>
<dbReference type="SUPFAM" id="SSF140736">
    <property type="entry name" value="Rv1873-like"/>
    <property type="match status" value="1"/>
</dbReference>
<dbReference type="RefSeq" id="WP_340341034.1">
    <property type="nucleotide sequence ID" value="NZ_JBBKZT010000002.1"/>
</dbReference>
<evidence type="ECO:0000313" key="1">
    <source>
        <dbReference type="EMBL" id="MEJ8845869.1"/>
    </source>
</evidence>